<dbReference type="Gene3D" id="3.20.100.30">
    <property type="entry name" value="VTC, catalytic tunnel domain"/>
    <property type="match status" value="1"/>
</dbReference>
<name>A0AAE8MZU2_9PEZI</name>
<dbReference type="InterPro" id="IPR051572">
    <property type="entry name" value="VTC_Complex_Subunit"/>
</dbReference>
<gene>
    <name evidence="10" type="ORF">DNG_06529</name>
</gene>
<evidence type="ECO:0000256" key="1">
    <source>
        <dbReference type="ARBA" id="ARBA00004128"/>
    </source>
</evidence>
<dbReference type="Pfam" id="PF09359">
    <property type="entry name" value="VTC"/>
    <property type="match status" value="1"/>
</dbReference>
<dbReference type="InterPro" id="IPR042267">
    <property type="entry name" value="VTC_sf"/>
</dbReference>
<keyword evidence="4 8" id="KW-1133">Transmembrane helix</keyword>
<evidence type="ECO:0000256" key="3">
    <source>
        <dbReference type="ARBA" id="ARBA00022692"/>
    </source>
</evidence>
<dbReference type="Pfam" id="PF03105">
    <property type="entry name" value="SPX"/>
    <property type="match status" value="1"/>
</dbReference>
<reference evidence="10" key="1">
    <citation type="submission" date="2018-03" db="EMBL/GenBank/DDBJ databases">
        <authorList>
            <person name="Guldener U."/>
        </authorList>
    </citation>
    <scope>NUCLEOTIDE SEQUENCE</scope>
</reference>
<dbReference type="PANTHER" id="PTHR46140:SF2">
    <property type="entry name" value="VACUOLAR TRANSPORTER CHAPERONE 3 COMPLEX SUBUNIT 3-RELATED"/>
    <property type="match status" value="1"/>
</dbReference>
<protein>
    <submittedName>
        <fullName evidence="10">Related to VTC2 - putative polyphosphate synthetase</fullName>
    </submittedName>
</protein>
<feature type="transmembrane region" description="Helical" evidence="8">
    <location>
        <begin position="721"/>
        <end position="742"/>
    </location>
</feature>
<dbReference type="PROSITE" id="PS51382">
    <property type="entry name" value="SPX"/>
    <property type="match status" value="1"/>
</dbReference>
<dbReference type="PANTHER" id="PTHR46140">
    <property type="entry name" value="VACUOLAR TRANSPORTER CHAPERONE 1-RELATED"/>
    <property type="match status" value="1"/>
</dbReference>
<dbReference type="GO" id="GO:0000329">
    <property type="term" value="C:fungal-type vacuole membrane"/>
    <property type="evidence" value="ECO:0007669"/>
    <property type="project" value="TreeGrafter"/>
</dbReference>
<keyword evidence="2" id="KW-0926">Vacuole</keyword>
<accession>A0AAE8MZU2</accession>
<dbReference type="Pfam" id="PF02656">
    <property type="entry name" value="DUF202"/>
    <property type="match status" value="1"/>
</dbReference>
<evidence type="ECO:0000313" key="10">
    <source>
        <dbReference type="EMBL" id="SPO03846.1"/>
    </source>
</evidence>
<dbReference type="InterPro" id="IPR003807">
    <property type="entry name" value="DUF202"/>
</dbReference>
<evidence type="ECO:0000256" key="7">
    <source>
        <dbReference type="SAM" id="MobiDB-lite"/>
    </source>
</evidence>
<proteinExistence type="predicted"/>
<evidence type="ECO:0000313" key="11">
    <source>
        <dbReference type="Proteomes" id="UP001187682"/>
    </source>
</evidence>
<dbReference type="GO" id="GO:0006799">
    <property type="term" value="P:polyphosphate biosynthetic process"/>
    <property type="evidence" value="ECO:0007669"/>
    <property type="project" value="UniProtKB-ARBA"/>
</dbReference>
<dbReference type="InterPro" id="IPR004331">
    <property type="entry name" value="SPX_dom"/>
</dbReference>
<keyword evidence="6" id="KW-0175">Coiled coil</keyword>
<evidence type="ECO:0000256" key="2">
    <source>
        <dbReference type="ARBA" id="ARBA00022554"/>
    </source>
</evidence>
<feature type="domain" description="SPX" evidence="9">
    <location>
        <begin position="1"/>
        <end position="154"/>
    </location>
</feature>
<dbReference type="EMBL" id="ONZQ02000009">
    <property type="protein sequence ID" value="SPO03846.1"/>
    <property type="molecule type" value="Genomic_DNA"/>
</dbReference>
<evidence type="ECO:0000256" key="8">
    <source>
        <dbReference type="SAM" id="Phobius"/>
    </source>
</evidence>
<dbReference type="Proteomes" id="UP001187682">
    <property type="component" value="Unassembled WGS sequence"/>
</dbReference>
<keyword evidence="3 8" id="KW-0812">Transmembrane</keyword>
<evidence type="ECO:0000256" key="4">
    <source>
        <dbReference type="ARBA" id="ARBA00022989"/>
    </source>
</evidence>
<comment type="caution">
    <text evidence="10">The sequence shown here is derived from an EMBL/GenBank/DDBJ whole genome shotgun (WGS) entry which is preliminary data.</text>
</comment>
<keyword evidence="5 8" id="KW-0472">Membrane</keyword>
<sequence>MKFGKTLRESIYAPWKDEYIDYNKLKSLLREAKRADDDDEQWTEDDEQRFCDEMFNVQLEKVTRFQEAKFTSLWDRINAAFDTLRDLAPKDSERQAASAEQKEKMQKLKEELDVITEEIRELKSFTRINYTGFQKIVKKHDRKRGNRYKVRPMMQVTMSNRPFTTEPAYSPLLKKLSIMYFIIRQHLEDDGSGNAPVEPVDLEEEGEVLNGERYTAHKFWVHPDNLLEVKTYILPRLPTLVYSSQSSQETKPSEDPTITSLYLDNPKFELYTAKVDRNSTASSVRIRWHGQLNSRPNLTLERKTVDESGGSSELRMPIKDKYVLPFLNGKYKMDKTVAKMERQGRPAEAIESLKNTADQLDEFIQKHGIAPVMRANYVRTAYQKPGDDRIRISIDDNVAFIREDTLDSHRPCRDRNEWHRTDIDDNGMTYPFKNIREGEVSKFPYAILEIKLKEDGRKRPAWVEDLMTSHLVHAAPRFSKFVHGVACLFDDYVNIMPFWMSDLDADIRKDPRKAFEEEAQRQAERAKDDQVVGSYLGTKVNSYRASRSSPVGQSYLSGGLGVGSAGAKSPSARGEEQQAEEGAGAESNEGAEVHNANYGTMSSILPSFSLRRYALSRRGGDDALPEGVVQPREWIKNRGDLKIEPKVWLANERTFLKWQHISILLGSLAVALFTAAGEGSAGRSMGLFYIAVAAFANWWGHRMLQVRRVMIVERSGKHFDNMVGPMVVSGALVVGIIVNVVLQWKSILRGTGTGVLATEL</sequence>
<keyword evidence="11" id="KW-1185">Reference proteome</keyword>
<evidence type="ECO:0000256" key="6">
    <source>
        <dbReference type="SAM" id="Coils"/>
    </source>
</evidence>
<feature type="region of interest" description="Disordered" evidence="7">
    <location>
        <begin position="566"/>
        <end position="590"/>
    </location>
</feature>
<dbReference type="GO" id="GO:0033254">
    <property type="term" value="C:vacuolar transporter chaperone complex"/>
    <property type="evidence" value="ECO:0007669"/>
    <property type="project" value="TreeGrafter"/>
</dbReference>
<evidence type="ECO:0000256" key="5">
    <source>
        <dbReference type="ARBA" id="ARBA00023136"/>
    </source>
</evidence>
<organism evidence="10 11">
    <name type="scientific">Cephalotrichum gorgonifer</name>
    <dbReference type="NCBI Taxonomy" id="2041049"/>
    <lineage>
        <taxon>Eukaryota</taxon>
        <taxon>Fungi</taxon>
        <taxon>Dikarya</taxon>
        <taxon>Ascomycota</taxon>
        <taxon>Pezizomycotina</taxon>
        <taxon>Sordariomycetes</taxon>
        <taxon>Hypocreomycetidae</taxon>
        <taxon>Microascales</taxon>
        <taxon>Microascaceae</taxon>
        <taxon>Cephalotrichum</taxon>
    </lineage>
</organism>
<evidence type="ECO:0000259" key="9">
    <source>
        <dbReference type="PROSITE" id="PS51382"/>
    </source>
</evidence>
<dbReference type="InterPro" id="IPR018966">
    <property type="entry name" value="VTC_domain"/>
</dbReference>
<dbReference type="CDD" id="cd14480">
    <property type="entry name" value="SPX_VTC2_like"/>
    <property type="match status" value="1"/>
</dbReference>
<feature type="coiled-coil region" evidence="6">
    <location>
        <begin position="98"/>
        <end position="125"/>
    </location>
</feature>
<comment type="subcellular location">
    <subcellularLocation>
        <location evidence="1">Vacuole membrane</location>
        <topology evidence="1">Multi-pass membrane protein</topology>
    </subcellularLocation>
</comment>
<dbReference type="AlphaFoldDB" id="A0AAE8MZU2"/>
<feature type="compositionally biased region" description="Low complexity" evidence="7">
    <location>
        <begin position="580"/>
        <end position="590"/>
    </location>
</feature>
<feature type="transmembrane region" description="Helical" evidence="8">
    <location>
        <begin position="681"/>
        <end position="700"/>
    </location>
</feature>